<dbReference type="EMBL" id="PKHA01000013">
    <property type="protein sequence ID" value="PKY98017.1"/>
    <property type="molecule type" value="Genomic_DNA"/>
</dbReference>
<dbReference type="Gene3D" id="3.40.50.10330">
    <property type="entry name" value="Probable inorganic polyphosphate/atp-NAD kinase, domain 1"/>
    <property type="match status" value="1"/>
</dbReference>
<dbReference type="Pfam" id="PF19279">
    <property type="entry name" value="YegS_C"/>
    <property type="match status" value="1"/>
</dbReference>
<dbReference type="InterPro" id="IPR045540">
    <property type="entry name" value="YegS/DAGK_C"/>
</dbReference>
<dbReference type="GO" id="GO:0008654">
    <property type="term" value="P:phospholipid biosynthetic process"/>
    <property type="evidence" value="ECO:0007669"/>
    <property type="project" value="UniProtKB-KW"/>
</dbReference>
<keyword evidence="7" id="KW-0443">Lipid metabolism</keyword>
<organism evidence="11 12">
    <name type="scientific">Actinomyces urogenitalis</name>
    <dbReference type="NCBI Taxonomy" id="103621"/>
    <lineage>
        <taxon>Bacteria</taxon>
        <taxon>Bacillati</taxon>
        <taxon>Actinomycetota</taxon>
        <taxon>Actinomycetes</taxon>
        <taxon>Actinomycetales</taxon>
        <taxon>Actinomycetaceae</taxon>
        <taxon>Actinomyces</taxon>
    </lineage>
</organism>
<dbReference type="InterPro" id="IPR016064">
    <property type="entry name" value="NAD/diacylglycerol_kinase_sf"/>
</dbReference>
<comment type="caution">
    <text evidence="11">The sequence shown here is derived from an EMBL/GenBank/DDBJ whole genome shotgun (WGS) entry which is preliminary data.</text>
</comment>
<dbReference type="GO" id="GO:0016301">
    <property type="term" value="F:kinase activity"/>
    <property type="evidence" value="ECO:0007669"/>
    <property type="project" value="UniProtKB-KW"/>
</dbReference>
<keyword evidence="7" id="KW-0444">Lipid biosynthesis</keyword>
<feature type="compositionally biased region" description="Basic residues" evidence="9">
    <location>
        <begin position="238"/>
        <end position="250"/>
    </location>
</feature>
<evidence type="ECO:0000256" key="4">
    <source>
        <dbReference type="ARBA" id="ARBA00022741"/>
    </source>
</evidence>
<evidence type="ECO:0000256" key="5">
    <source>
        <dbReference type="ARBA" id="ARBA00022777"/>
    </source>
</evidence>
<evidence type="ECO:0000256" key="9">
    <source>
        <dbReference type="SAM" id="MobiDB-lite"/>
    </source>
</evidence>
<keyword evidence="3" id="KW-0808">Transferase</keyword>
<evidence type="ECO:0000256" key="3">
    <source>
        <dbReference type="ARBA" id="ARBA00022679"/>
    </source>
</evidence>
<accession>A0A2I1KR00</accession>
<evidence type="ECO:0000313" key="11">
    <source>
        <dbReference type="EMBL" id="PKY98017.1"/>
    </source>
</evidence>
<evidence type="ECO:0000256" key="8">
    <source>
        <dbReference type="ARBA" id="ARBA00023264"/>
    </source>
</evidence>
<sequence length="373" mass="39139">MTRSGGPTATPASPVSADAGLACVVLNPSKPAVTESVRRRLTLALAEAGYHEPIWLETTVSEPGATQARLAVASGARLVVAGGGDGTVRAVAAGLAGTSTELGILPLGTANLAARNLGLPVGDPEALITTAVTGTAHPVDLAWVSIDPDDPVSSKDRPAPTQSWARPTLGSEHACLVVTGIGFDAGLVASTRPGLKARIKWGAYALAAFENLWSPRLDMLLSLDERSGQEDCPAGPRGGRRPSQVRRHHGVSRERHLERLTARCLLISNGGRLPAGITLLPQATMDDGLLDVAAIDTVGGLAGWTSLARQVLPPFAARYSDPRRALGRVVLRRGRDVVVRLARPAMVEVDGELLPPTRWVRVRLEPGAVLVRR</sequence>
<evidence type="ECO:0000256" key="6">
    <source>
        <dbReference type="ARBA" id="ARBA00022840"/>
    </source>
</evidence>
<keyword evidence="8" id="KW-1208">Phospholipid metabolism</keyword>
<dbReference type="AlphaFoldDB" id="A0A2I1KR00"/>
<reference evidence="11 12" key="1">
    <citation type="submission" date="2017-12" db="EMBL/GenBank/DDBJ databases">
        <title>Phylogenetic diversity of female urinary microbiome.</title>
        <authorList>
            <person name="Thomas-White K."/>
            <person name="Wolfe A.J."/>
        </authorList>
    </citation>
    <scope>NUCLEOTIDE SEQUENCE [LARGE SCALE GENOMIC DNA]</scope>
    <source>
        <strain evidence="11 12">UMB0319</strain>
    </source>
</reference>
<dbReference type="PROSITE" id="PS50146">
    <property type="entry name" value="DAGK"/>
    <property type="match status" value="1"/>
</dbReference>
<dbReference type="SUPFAM" id="SSF111331">
    <property type="entry name" value="NAD kinase/diacylglycerol kinase-like"/>
    <property type="match status" value="1"/>
</dbReference>
<dbReference type="Gene3D" id="2.60.200.40">
    <property type="match status" value="1"/>
</dbReference>
<keyword evidence="6" id="KW-0067">ATP-binding</keyword>
<dbReference type="PANTHER" id="PTHR12358">
    <property type="entry name" value="SPHINGOSINE KINASE"/>
    <property type="match status" value="1"/>
</dbReference>
<dbReference type="InterPro" id="IPR001206">
    <property type="entry name" value="Diacylglycerol_kinase_cat_dom"/>
</dbReference>
<dbReference type="InterPro" id="IPR050187">
    <property type="entry name" value="Lipid_Phosphate_FormReg"/>
</dbReference>
<keyword evidence="7" id="KW-0594">Phospholipid biosynthesis</keyword>
<gene>
    <name evidence="11" type="ORF">CYJ26_09805</name>
</gene>
<dbReference type="Proteomes" id="UP000234778">
    <property type="component" value="Unassembled WGS sequence"/>
</dbReference>
<evidence type="ECO:0000256" key="7">
    <source>
        <dbReference type="ARBA" id="ARBA00023209"/>
    </source>
</evidence>
<feature type="region of interest" description="Disordered" evidence="9">
    <location>
        <begin position="227"/>
        <end position="252"/>
    </location>
</feature>
<keyword evidence="5 11" id="KW-0418">Kinase</keyword>
<name>A0A2I1KR00_9ACTO</name>
<dbReference type="InterPro" id="IPR017438">
    <property type="entry name" value="ATP-NAD_kinase_N"/>
</dbReference>
<dbReference type="Pfam" id="PF00781">
    <property type="entry name" value="DAGK_cat"/>
    <property type="match status" value="1"/>
</dbReference>
<evidence type="ECO:0000256" key="1">
    <source>
        <dbReference type="ARBA" id="ARBA00001946"/>
    </source>
</evidence>
<evidence type="ECO:0000313" key="12">
    <source>
        <dbReference type="Proteomes" id="UP000234778"/>
    </source>
</evidence>
<keyword evidence="4" id="KW-0547">Nucleotide-binding</keyword>
<evidence type="ECO:0000256" key="2">
    <source>
        <dbReference type="ARBA" id="ARBA00005983"/>
    </source>
</evidence>
<protein>
    <submittedName>
        <fullName evidence="11">Diacylglycerol kinase</fullName>
    </submittedName>
</protein>
<proteinExistence type="inferred from homology"/>
<dbReference type="PANTHER" id="PTHR12358:SF54">
    <property type="entry name" value="SPHINGOSINE KINASE RELATED PROTEIN"/>
    <property type="match status" value="1"/>
</dbReference>
<comment type="similarity">
    <text evidence="2">Belongs to the diacylglycerol/lipid kinase family.</text>
</comment>
<comment type="cofactor">
    <cofactor evidence="1">
        <name>Mg(2+)</name>
        <dbReference type="ChEBI" id="CHEBI:18420"/>
    </cofactor>
</comment>
<evidence type="ECO:0000259" key="10">
    <source>
        <dbReference type="PROSITE" id="PS50146"/>
    </source>
</evidence>
<feature type="domain" description="DAGKc" evidence="10">
    <location>
        <begin position="17"/>
        <end position="148"/>
    </location>
</feature>
<dbReference type="GO" id="GO:0005524">
    <property type="term" value="F:ATP binding"/>
    <property type="evidence" value="ECO:0007669"/>
    <property type="project" value="UniProtKB-KW"/>
</dbReference>